<dbReference type="OrthoDB" id="9976025at2"/>
<name>A0A0S4M4P2_9BURK</name>
<dbReference type="Proteomes" id="UP000198651">
    <property type="component" value="Chromosome I"/>
</dbReference>
<dbReference type="AlphaFoldDB" id="A0A0S4M4P2"/>
<dbReference type="RefSeq" id="WP_092343531.1">
    <property type="nucleotide sequence ID" value="NZ_LN906597.1"/>
</dbReference>
<reference evidence="2" key="1">
    <citation type="submission" date="2015-11" db="EMBL/GenBank/DDBJ databases">
        <authorList>
            <person name="Seth-Smith H.M.B."/>
        </authorList>
    </citation>
    <scope>NUCLEOTIDE SEQUENCE [LARGE SCALE GENOMIC DNA]</scope>
    <source>
        <strain evidence="2">2013Ark11</strain>
    </source>
</reference>
<evidence type="ECO:0000313" key="2">
    <source>
        <dbReference type="Proteomes" id="UP000198651"/>
    </source>
</evidence>
<keyword evidence="2" id="KW-1185">Reference proteome</keyword>
<organism evidence="1 2">
    <name type="scientific">Candidatus Ichthyocystis hellenicum</name>
    <dbReference type="NCBI Taxonomy" id="1561003"/>
    <lineage>
        <taxon>Bacteria</taxon>
        <taxon>Pseudomonadati</taxon>
        <taxon>Pseudomonadota</taxon>
        <taxon>Betaproteobacteria</taxon>
        <taxon>Burkholderiales</taxon>
        <taxon>Candidatus Ichthyocystis</taxon>
    </lineage>
</organism>
<gene>
    <name evidence="1" type="ORF">Ark11_0867</name>
</gene>
<dbReference type="EMBL" id="LN906597">
    <property type="protein sequence ID" value="CUT17690.1"/>
    <property type="molecule type" value="Genomic_DNA"/>
</dbReference>
<proteinExistence type="predicted"/>
<accession>A0A0S4M4P2</accession>
<evidence type="ECO:0000313" key="1">
    <source>
        <dbReference type="EMBL" id="CUT17690.1"/>
    </source>
</evidence>
<protein>
    <submittedName>
        <fullName evidence="1">Uncharacterized protein</fullName>
    </submittedName>
</protein>
<sequence>MHDINHYGYEYGTSQDDSSVLSVETNLAQVSVTTDLSCFTAANNSFLSHQLPRNFYVDYGYSIDIEEVSENYGDNFLREYAAKCGYRFTEDFLSAMEKHRMNFIDKVDPILVFLSDVFPRFPKELECSNENIIYVMDLINKTRDCFSERVCHLMNKCIDVLRSDIVPITIRSIFNCNVIDCNSQRKMTNSEMELLFLHFFSILEKSVLLRAVKYWRCFCDDNKSVLSFISDVYYSDRFILEHHHNRIIPHINCQSVFICRFGAYISFISAAKIDEMMVGFIDRFSKSFKKNIRYKCHRICNLSDEVFSNIGELREKFFDLVAEEFDKKIMKDSDICVFSDFLNDILIWDNDKWLENSEKSSVFESIVDYMRNFWVTTATTDAYNIVISFQEKLSLEGRLIGDKCLPTVGDKWRSRIHPDDDRKIFSIRRKFKAKSKEIIKDKFCAMIKEEYKFSDGTTIVDGDWGKISKNLLPIAQESVRHLVDEECVELSKFLFNVRILGDSCVSEFDESFVSTRRASSKEIRNILEIVVNYLHRKNRNLFHKTWKFLIKNMEINSLNSIDSGNEKRSFIDRIDPILDTTLAHSVDGESSCSLVKLEAPVVVSMPIDFLGRRDKIVNTWGLSLHPYDDKLVFFIRKKFSVKISNHLRGLFYGMLLKKTELPSGKALCNHTWGDVSSELYPIAVKSIEPIIKEQCSELLVVFSKSRVIDANMDDEFSCIIRRVTDDEKNSLMLRADVCTNSSLMCAARSAWVSVTGTSKSHVFKETLGVKLRYVDNVDILNARKKYSSKIKSKIYDKFREMIKSNHKFEDGTTIGNFSWATMSKKLLPIVRDEIKNIIDDQTNEIEKNISKARVVLDFGGDREITGKEKSVVLEHLDRLMYVALKTLSRRVWHSLVISLKDNFTDKDSLVADDSDVNCTDNLIDVINSTEVKLGNKDCDVRIKLCYKDDLAILNIRKRFSSEIYSYASDKFSEMIKERYKFDDGTRAGVYRWERVSKNILPIIKKGIEPIIERERIKIREMLSVSRLNVSSPDNSSGATTMTRELTPLERSIALDTTMKCVHRQVFRNFCRIWNVAVKLSSVGLSYLREVDKSEIDNIRLEFIDSLRSVVDEVINSLLSDTDKSSSTLDYMCPDLHSILSKRSYNLFKVGGFSNRLILLLSNAQLAYPSENGRFITYEERKSMLEEFMGVIVIERDYLVKEAIGKYKNTSVFGLPT</sequence>